<reference evidence="1 2" key="1">
    <citation type="journal article" date="2019" name="Syst. Appl. Microbiol.">
        <title>Microvirga tunisiensis sp. nov., a root nodule symbiotic bacterium isolated from Lupinus micranthus and L. luteus grown in Northern Tunisia.</title>
        <authorList>
            <person name="Msaddak A."/>
            <person name="Rejili M."/>
            <person name="Duran D."/>
            <person name="Mars M."/>
            <person name="Palacios J.M."/>
            <person name="Ruiz-Argueso T."/>
            <person name="Rey L."/>
            <person name="Imperial J."/>
        </authorList>
    </citation>
    <scope>NUCLEOTIDE SEQUENCE [LARGE SCALE GENOMIC DNA]</scope>
    <source>
        <strain evidence="1 2">Lmie10</strain>
    </source>
</reference>
<dbReference type="AlphaFoldDB" id="A0A5N7MSU7"/>
<evidence type="ECO:0000313" key="1">
    <source>
        <dbReference type="EMBL" id="MPR29720.1"/>
    </source>
</evidence>
<keyword evidence="2" id="KW-1185">Reference proteome</keyword>
<dbReference type="Proteomes" id="UP000403266">
    <property type="component" value="Unassembled WGS sequence"/>
</dbReference>
<protein>
    <recommendedName>
        <fullName evidence="3">HD domain-containing protein</fullName>
    </recommendedName>
</protein>
<dbReference type="SUPFAM" id="SSF109604">
    <property type="entry name" value="HD-domain/PDEase-like"/>
    <property type="match status" value="1"/>
</dbReference>
<proteinExistence type="predicted"/>
<name>A0A5N7MSU7_9HYPH</name>
<evidence type="ECO:0000313" key="2">
    <source>
        <dbReference type="Proteomes" id="UP000403266"/>
    </source>
</evidence>
<dbReference type="OrthoDB" id="1099791at2"/>
<gene>
    <name evidence="1" type="ORF">FS320_32745</name>
</gene>
<organism evidence="1 2">
    <name type="scientific">Microvirga tunisiensis</name>
    <dbReference type="NCBI Taxonomy" id="2108360"/>
    <lineage>
        <taxon>Bacteria</taxon>
        <taxon>Pseudomonadati</taxon>
        <taxon>Pseudomonadota</taxon>
        <taxon>Alphaproteobacteria</taxon>
        <taxon>Hyphomicrobiales</taxon>
        <taxon>Methylobacteriaceae</taxon>
        <taxon>Microvirga</taxon>
    </lineage>
</organism>
<dbReference type="RefSeq" id="WP_152716602.1">
    <property type="nucleotide sequence ID" value="NZ_VOSJ01000281.1"/>
</dbReference>
<dbReference type="EMBL" id="VOSK01000261">
    <property type="protein sequence ID" value="MPR29720.1"/>
    <property type="molecule type" value="Genomic_DNA"/>
</dbReference>
<sequence>MSYSPPSLPVIWMPSYTGRPIDLVNPIAQEVDFAEIAHALSLENRFGGNTQKPISVALHTLIGCALAPDNLVALFALHDAAEARLGDRLQPEKSATYQVACEMFGTDAADMIERVRKELESRHDRAIHQAAGLEIPTPEQKAALRRIDLMVLAIEKRDFHVPQQLPWMIDAIPDIQPSCPPFTWMPPEEAEAELLALFKRHLPALNGKMMLAA</sequence>
<evidence type="ECO:0008006" key="3">
    <source>
        <dbReference type="Google" id="ProtNLM"/>
    </source>
</evidence>
<accession>A0A5N7MSU7</accession>
<dbReference type="Gene3D" id="1.10.3210.10">
    <property type="entry name" value="Hypothetical protein af1432"/>
    <property type="match status" value="1"/>
</dbReference>
<comment type="caution">
    <text evidence="1">The sequence shown here is derived from an EMBL/GenBank/DDBJ whole genome shotgun (WGS) entry which is preliminary data.</text>
</comment>